<dbReference type="InterPro" id="IPR007506">
    <property type="entry name" value="PMDh-L-like_dom"/>
</dbReference>
<dbReference type="SUPFAM" id="SSF52016">
    <property type="entry name" value="LeuD/IlvD-like"/>
    <property type="match status" value="1"/>
</dbReference>
<protein>
    <submittedName>
        <fullName evidence="4">DUF521 domain</fullName>
    </submittedName>
</protein>
<dbReference type="Gene3D" id="3.50.30.10">
    <property type="entry name" value="Phosphohistidine domain"/>
    <property type="match status" value="1"/>
</dbReference>
<accession>A0A8H4J913</accession>
<evidence type="ECO:0000259" key="3">
    <source>
        <dbReference type="Pfam" id="PF04412"/>
    </source>
</evidence>
<keyword evidence="5" id="KW-1185">Reference proteome</keyword>
<dbReference type="PANTHER" id="PTHR36577">
    <property type="entry name" value="DUF521 DOMAIN PROTEIN (AFU_ORTHOLOGUE AFUA_6G00490)"/>
    <property type="match status" value="1"/>
</dbReference>
<evidence type="ECO:0000313" key="5">
    <source>
        <dbReference type="Proteomes" id="UP000536711"/>
    </source>
</evidence>
<dbReference type="OrthoDB" id="2594507at2759"/>
<organism evidence="4 5">
    <name type="scientific">Fusarium acutatum</name>
    <dbReference type="NCBI Taxonomy" id="78861"/>
    <lineage>
        <taxon>Eukaryota</taxon>
        <taxon>Fungi</taxon>
        <taxon>Dikarya</taxon>
        <taxon>Ascomycota</taxon>
        <taxon>Pezizomycotina</taxon>
        <taxon>Sordariomycetes</taxon>
        <taxon>Hypocreomycetidae</taxon>
        <taxon>Hypocreales</taxon>
        <taxon>Nectriaceae</taxon>
        <taxon>Fusarium</taxon>
        <taxon>Fusarium fujikuroi species complex</taxon>
    </lineage>
</organism>
<keyword evidence="1" id="KW-0408">Iron</keyword>
<dbReference type="AlphaFoldDB" id="A0A8H4J913"/>
<name>A0A8H4J913_9HYPO</name>
<evidence type="ECO:0000256" key="1">
    <source>
        <dbReference type="ARBA" id="ARBA00023004"/>
    </source>
</evidence>
<reference evidence="4 5" key="1">
    <citation type="submission" date="2020-01" db="EMBL/GenBank/DDBJ databases">
        <title>Identification and distribution of gene clusters putatively required for synthesis of sphingolipid metabolism inhibitors in phylogenetically diverse species of the filamentous fungus Fusarium.</title>
        <authorList>
            <person name="Kim H.-S."/>
            <person name="Busman M."/>
            <person name="Brown D.W."/>
            <person name="Divon H."/>
            <person name="Uhlig S."/>
            <person name="Proctor R.H."/>
        </authorList>
    </citation>
    <scope>NUCLEOTIDE SEQUENCE [LARGE SCALE GENOMIC DNA]</scope>
    <source>
        <strain evidence="4 5">NRRL 13308</strain>
    </source>
</reference>
<dbReference type="PANTHER" id="PTHR36577:SF3">
    <property type="entry name" value="DUF521 DOMAIN PROTEIN (AFU_ORTHOLOGUE AFUA_6G00490)"/>
    <property type="match status" value="1"/>
</dbReference>
<gene>
    <name evidence="4" type="ORF">FACUT_13896</name>
</gene>
<sequence>MMELILNGLGPKALIFKRREDIITLGVIVAEEFFGKTAPVVVLRPEDFQQVLGWNGTTVYIHGNKVSDGPLQLSTPELDPAIFDISGLEVQLSDFDKATLEGVKGEATRISMKILARVADMMGAKEMMDVSQAHVDGAWYGPGSLAFAKKLRDLGGRFRIPSTINSLNVDQRRWRNLGIDIELGSTCDELTQAFLDMDGKVSFTCAPYLLETAPKLGDFIAWGESNAVIYANSVLGARTLKNPNMLEILIALTGRAPKAGVYLDENRMAELHIHVQPFRNIDRSFWPVLGYSIGVAASTRIPVITGLEDMKPSTTDFKAFSAAFATSSSAAMFHMVNLTPEAPTLEAVCSCDVPPRAILGWKELSDCWYKFNYSSELLQVDLISLGNPHFTLHEIKDLAILCRGKTKNAKVAVIVTCGRAVHALASQAGYVRDLEAFGVQFLTDTCWCSIEEPIIAKKTKVIMTNSGKYIHYGPGLTGRQFCFGSLEMCAEAAITGRSTGEPPEWLQKANCT</sequence>
<evidence type="ECO:0000313" key="4">
    <source>
        <dbReference type="EMBL" id="KAF4414857.1"/>
    </source>
</evidence>
<dbReference type="Proteomes" id="UP000536711">
    <property type="component" value="Unassembled WGS sequence"/>
</dbReference>
<dbReference type="GO" id="GO:0016829">
    <property type="term" value="F:lyase activity"/>
    <property type="evidence" value="ECO:0007669"/>
    <property type="project" value="UniProtKB-KW"/>
</dbReference>
<proteinExistence type="predicted"/>
<dbReference type="EMBL" id="JAADJF010000671">
    <property type="protein sequence ID" value="KAF4414857.1"/>
    <property type="molecule type" value="Genomic_DNA"/>
</dbReference>
<dbReference type="Pfam" id="PF04412">
    <property type="entry name" value="AcnX"/>
    <property type="match status" value="1"/>
</dbReference>
<feature type="domain" description="Phosphomevalonate dehydratase large subunit-like" evidence="3">
    <location>
        <begin position="91"/>
        <end position="490"/>
    </location>
</feature>
<evidence type="ECO:0000256" key="2">
    <source>
        <dbReference type="ARBA" id="ARBA00023239"/>
    </source>
</evidence>
<comment type="caution">
    <text evidence="4">The sequence shown here is derived from an EMBL/GenBank/DDBJ whole genome shotgun (WGS) entry which is preliminary data.</text>
</comment>
<keyword evidence="2" id="KW-0456">Lyase</keyword>